<evidence type="ECO:0008006" key="3">
    <source>
        <dbReference type="Google" id="ProtNLM"/>
    </source>
</evidence>
<reference evidence="1 2" key="1">
    <citation type="submission" date="2021-05" db="EMBL/GenBank/DDBJ databases">
        <title>Direct Submission.</title>
        <authorList>
            <person name="Li K."/>
            <person name="Gao J."/>
        </authorList>
    </citation>
    <scope>NUCLEOTIDE SEQUENCE [LARGE SCALE GENOMIC DNA]</scope>
    <source>
        <strain evidence="1 2">Mg02</strain>
    </source>
</reference>
<dbReference type="Proteomes" id="UP000676079">
    <property type="component" value="Chromosome"/>
</dbReference>
<organism evidence="1 2">
    <name type="scientific">Nocardiopsis changdeensis</name>
    <dbReference type="NCBI Taxonomy" id="2831969"/>
    <lineage>
        <taxon>Bacteria</taxon>
        <taxon>Bacillati</taxon>
        <taxon>Actinomycetota</taxon>
        <taxon>Actinomycetes</taxon>
        <taxon>Streptosporangiales</taxon>
        <taxon>Nocardiopsidaceae</taxon>
        <taxon>Nocardiopsis</taxon>
    </lineage>
</organism>
<evidence type="ECO:0000313" key="1">
    <source>
        <dbReference type="EMBL" id="QUX20610.1"/>
    </source>
</evidence>
<dbReference type="SUPFAM" id="SSF56219">
    <property type="entry name" value="DNase I-like"/>
    <property type="match status" value="1"/>
</dbReference>
<protein>
    <recommendedName>
        <fullName evidence="3">Endonuclease/exonuclease/phosphatase family protein</fullName>
    </recommendedName>
</protein>
<name>A0ABX8BEE2_9ACTN</name>
<accession>A0ABX8BEE2</accession>
<dbReference type="RefSeq" id="WP_220561806.1">
    <property type="nucleotide sequence ID" value="NZ_CP074133.1"/>
</dbReference>
<dbReference type="InterPro" id="IPR036691">
    <property type="entry name" value="Endo/exonu/phosph_ase_sf"/>
</dbReference>
<dbReference type="Gene3D" id="3.60.10.10">
    <property type="entry name" value="Endonuclease/exonuclease/phosphatase"/>
    <property type="match status" value="1"/>
</dbReference>
<keyword evidence="2" id="KW-1185">Reference proteome</keyword>
<gene>
    <name evidence="1" type="ORF">KGD84_19095</name>
</gene>
<dbReference type="EMBL" id="CP074133">
    <property type="protein sequence ID" value="QUX20610.1"/>
    <property type="molecule type" value="Genomic_DNA"/>
</dbReference>
<sequence length="299" mass="33543">MQVPFALVNLKDGLEDGHGLSRLHPVFADYAATGTRPTLMAINEARWRIPRGLPAREALDIFETMFGGIYEIEIGAIERSDNPPALVWDPQVWRLIEESTAQTDHHRWGRNTWTLTARHDPHAAVRIHIPHLDYSSGTRRLMEAESLASQINRDFPMVVAGDLNSTGSGPHLPHRDYTKVPAHKRRQKGMLLPSGEWLDDTRALDTLIGPWDEDTGTRRHSDGCGLYAVAERDWEQLGRPAALLEPTTHTPGSLLIDWILATNEIGVVPGTYRVWDGDPAHTDHKLISVTLTVEEGRHR</sequence>
<evidence type="ECO:0000313" key="2">
    <source>
        <dbReference type="Proteomes" id="UP000676079"/>
    </source>
</evidence>
<proteinExistence type="predicted"/>